<evidence type="ECO:0000313" key="2">
    <source>
        <dbReference type="Proteomes" id="UP000688137"/>
    </source>
</evidence>
<proteinExistence type="predicted"/>
<dbReference type="Proteomes" id="UP000688137">
    <property type="component" value="Unassembled WGS sequence"/>
</dbReference>
<dbReference type="EMBL" id="CAJJDM010000152">
    <property type="protein sequence ID" value="CAD8111600.1"/>
    <property type="molecule type" value="Genomic_DNA"/>
</dbReference>
<protein>
    <submittedName>
        <fullName evidence="1">Uncharacterized protein</fullName>
    </submittedName>
</protein>
<dbReference type="AlphaFoldDB" id="A0A8S1QB72"/>
<gene>
    <name evidence="1" type="ORF">PPRIM_AZ9-3.1.T1480059</name>
</gene>
<accession>A0A8S1QB72</accession>
<name>A0A8S1QB72_PARPR</name>
<dbReference type="OMA" id="DVYEDYC"/>
<evidence type="ECO:0000313" key="1">
    <source>
        <dbReference type="EMBL" id="CAD8111600.1"/>
    </source>
</evidence>
<keyword evidence="2" id="KW-1185">Reference proteome</keyword>
<reference evidence="1" key="1">
    <citation type="submission" date="2021-01" db="EMBL/GenBank/DDBJ databases">
        <authorList>
            <consortium name="Genoscope - CEA"/>
            <person name="William W."/>
        </authorList>
    </citation>
    <scope>NUCLEOTIDE SEQUENCE</scope>
</reference>
<sequence>MFENKELDLNKSIQAQGIRQQDELYFYYSQLLQINCVCDYQNFTLQVDYIEQIRNQENIIKSKFKKSYQKYEINFLCNKGPYKLQNTWFETGITNNSHVDIQILLPASFTFKNLRFQEYIPSTWKVHKIITYIRGKRSINEIIQFQYLNKIIDYDLELYQLYPNIYDFQIEIINEPQYLIKLNDGRSKTIKINSQEKVSSLCDLIKSEFNLNEDIDFDLQYGQMTLIHQALIIDEMILNNSTIIITNQHINTSNKSNQKIKEIYNNQLNNNSILNIILINKRNSSQIKTITLNPSLQINYLDRILIPSNKIDKFYIQYFLQEKQINDNTFLSNLLQDKETELKIEFIIQKKGSIMKNIESYKETQKLRFKYLNQEFTQYVSITNTLKQIEKDIIQQYQIPKEYSIFVNDSSIQYKSIMDLEIQSLNILFEFKKVDYITFEILIYPIQEKIKLQTSKDSTVKWLREKISKDYIKKNDQARIQIKSNQVDLNDDQYISRELEMNKKNQIEIFIINKFQIQFQDQNQIILTDDVYEDYCLENCDFFINNTQIDTSNTFQFYNINNTNYIIKYTKKNGKNSQFSKKQEPSISKPHNFPIQSCQKQNIVSNSDQNKIFDSSNKNKINKIQ</sequence>
<organism evidence="1 2">
    <name type="scientific">Paramecium primaurelia</name>
    <dbReference type="NCBI Taxonomy" id="5886"/>
    <lineage>
        <taxon>Eukaryota</taxon>
        <taxon>Sar</taxon>
        <taxon>Alveolata</taxon>
        <taxon>Ciliophora</taxon>
        <taxon>Intramacronucleata</taxon>
        <taxon>Oligohymenophorea</taxon>
        <taxon>Peniculida</taxon>
        <taxon>Parameciidae</taxon>
        <taxon>Paramecium</taxon>
    </lineage>
</organism>
<comment type="caution">
    <text evidence="1">The sequence shown here is derived from an EMBL/GenBank/DDBJ whole genome shotgun (WGS) entry which is preliminary data.</text>
</comment>